<dbReference type="InterPro" id="IPR012334">
    <property type="entry name" value="Pectin_lyas_fold"/>
</dbReference>
<accession>A0AA96WPI1</accession>
<protein>
    <submittedName>
        <fullName evidence="2">S-layer family protein</fullName>
    </submittedName>
</protein>
<dbReference type="NCBIfam" id="TIGR01901">
    <property type="entry name" value="adhes_NPXG"/>
    <property type="match status" value="1"/>
</dbReference>
<dbReference type="InterPro" id="IPR011050">
    <property type="entry name" value="Pectin_lyase_fold/virulence"/>
</dbReference>
<reference evidence="2" key="1">
    <citation type="journal article" date="2023" name="Plants (Basel)">
        <title>Genomic Analysis of Leptolyngbya boryana CZ1 Reveals Efficient Carbon Fixation Modules.</title>
        <authorList>
            <person name="Bai X."/>
            <person name="Wang H."/>
            <person name="Cheng W."/>
            <person name="Wang J."/>
            <person name="Ma M."/>
            <person name="Hu H."/>
            <person name="Song Z."/>
            <person name="Ma H."/>
            <person name="Fan Y."/>
            <person name="Du C."/>
            <person name="Xu J."/>
        </authorList>
    </citation>
    <scope>NUCLEOTIDE SEQUENCE</scope>
    <source>
        <strain evidence="2">CZ1</strain>
    </source>
</reference>
<dbReference type="RefSeq" id="WP_316425879.1">
    <property type="nucleotide sequence ID" value="NZ_CP130144.1"/>
</dbReference>
<dbReference type="SUPFAM" id="SSF51126">
    <property type="entry name" value="Pectin lyase-like"/>
    <property type="match status" value="1"/>
</dbReference>
<evidence type="ECO:0000259" key="1">
    <source>
        <dbReference type="SMART" id="SM00912"/>
    </source>
</evidence>
<dbReference type="AlphaFoldDB" id="A0AA96WPI1"/>
<feature type="domain" description="Filamentous haemagglutinin FhaB/tRNA nuclease CdiA-like TPS" evidence="1">
    <location>
        <begin position="35"/>
        <end position="147"/>
    </location>
</feature>
<organism evidence="2">
    <name type="scientific">Leptolyngbya boryana CZ1</name>
    <dbReference type="NCBI Taxonomy" id="3060204"/>
    <lineage>
        <taxon>Bacteria</taxon>
        <taxon>Bacillati</taxon>
        <taxon>Cyanobacteriota</taxon>
        <taxon>Cyanophyceae</taxon>
        <taxon>Leptolyngbyales</taxon>
        <taxon>Leptolyngbyaceae</taxon>
        <taxon>Leptolyngbya group</taxon>
        <taxon>Leptolyngbya</taxon>
    </lineage>
</organism>
<dbReference type="Pfam" id="PF05860">
    <property type="entry name" value="TPS"/>
    <property type="match status" value="1"/>
</dbReference>
<sequence>MKQAVVGLMWVGLSTIALGYADHILRMDRVDAQVVPDNTLATTVQTPNNLAFTIEGGTRSGNNLFHSFSQFSVPTGGSAGFNNALDVQNIFARVTGGTASNINGLIQANGSASLFLLNPSGILFGPNASLNLGGSFVGTTASSVKFADGTEFSAVNSGTPLLTISAPIGLQMGANAGPIQVQGAATANPSFRPPTLAVAPMQTLALVGGQIDLSSATISAPGGRIELWALRNGQIATNTQSWQLASPATAATWGTITLQQAALVDASGMTAGGGINVRGRGLTLQESSNMTSFTFSGEGQDITVNTTEFVDLLGATDSNFPFGFDGISTSVGNSFGIVALPGPPATGRAGNVTVETGRLQVANSATLRSATAGNHSSSGNVTVRATDVEMRGFETLPTLTATTIMSVIVAGNNNQSGQVTVEADRVRLLGGSRIAGSVIGGNGKAGDIIIRAAESLEMQGTTFSGLSSSVLTTLEAGSSGQGGNILIDTGLLKLSQGGAIASEVAGSQINPFFGALPGAQGTAGSIDIRAREVQVSDPIVDGYSQTLTGITTSLGNGARGTGGTIHLTADSLRVFNGGQISASSQGQGAAGNVNLDVNSIDVQGGALSQINGQYLPSTITASSSSSAAAGSVNITANSVAVRDAAQVTVSNTGTGDAGNLNINAETVFLNNGASLQAKVNGGNQGNIWLQARDLLLLRQGSQIVTSATGTSTGGNITIDAPIIVGLENSDIIANAVEGRGGNIQITTQGIIGLKYRDRLTPENDITASSEFGVNGTVDVNNVGVDPNSGLVELSTTLIDSNQQVAAACSGTEGSSFVITGRGGIPQNPTQEVSHNRSWNDMRDLSAFHKSAIAQAPTSTPTIVQATDWYRNPQTGKVELTAVRPLPSNAIATCATTPNS</sequence>
<dbReference type="Gene3D" id="2.160.20.10">
    <property type="entry name" value="Single-stranded right-handed beta-helix, Pectin lyase-like"/>
    <property type="match status" value="2"/>
</dbReference>
<evidence type="ECO:0000313" key="2">
    <source>
        <dbReference type="EMBL" id="WNZ43680.1"/>
    </source>
</evidence>
<dbReference type="SMART" id="SM00912">
    <property type="entry name" value="Haemagg_act"/>
    <property type="match status" value="1"/>
</dbReference>
<dbReference type="InterPro" id="IPR008638">
    <property type="entry name" value="FhaB/CdiA-like_TPS"/>
</dbReference>
<proteinExistence type="predicted"/>
<dbReference type="EMBL" id="CP130144">
    <property type="protein sequence ID" value="WNZ43680.1"/>
    <property type="molecule type" value="Genomic_DNA"/>
</dbReference>
<name>A0AA96WPI1_LEPBY</name>
<gene>
    <name evidence="2" type="ORF">Q2T42_17700</name>
</gene>
<reference evidence="2" key="2">
    <citation type="submission" date="2023-07" db="EMBL/GenBank/DDBJ databases">
        <authorList>
            <person name="Bai X.-H."/>
            <person name="Wang H.-H."/>
            <person name="Wang J."/>
            <person name="Ma M.-Y."/>
            <person name="Hu H.-H."/>
            <person name="Song Z.-L."/>
            <person name="Ma H.-G."/>
            <person name="Fan Y."/>
            <person name="Du C.-Y."/>
            <person name="Xu J.-C."/>
        </authorList>
    </citation>
    <scope>NUCLEOTIDE SEQUENCE</scope>
    <source>
        <strain evidence="2">CZ1</strain>
    </source>
</reference>